<feature type="chain" id="PRO_5045406959" evidence="1">
    <location>
        <begin position="29"/>
        <end position="160"/>
    </location>
</feature>
<evidence type="ECO:0000313" key="2">
    <source>
        <dbReference type="EMBL" id="MCY9576026.1"/>
    </source>
</evidence>
<protein>
    <submittedName>
        <fullName evidence="2">Uncharacterized protein</fullName>
    </submittedName>
</protein>
<comment type="caution">
    <text evidence="2">The sequence shown here is derived from an EMBL/GenBank/DDBJ whole genome shotgun (WGS) entry which is preliminary data.</text>
</comment>
<keyword evidence="3" id="KW-1185">Reference proteome</keyword>
<accession>A0ABT4F626</accession>
<evidence type="ECO:0000313" key="3">
    <source>
        <dbReference type="Proteomes" id="UP001527057"/>
    </source>
</evidence>
<dbReference type="EMBL" id="JAMDMH010000017">
    <property type="protein sequence ID" value="MCY9576026.1"/>
    <property type="molecule type" value="Genomic_DNA"/>
</dbReference>
<keyword evidence="1" id="KW-0732">Signal</keyword>
<name>A0ABT4F626_9BACI</name>
<proteinExistence type="predicted"/>
<sequence>MTFRKKFIPVLLSSTLLTSGLGATAVFSAEPAKSTTPVHTKVYKTSLQQAATNNSTSPIQSNALTTQTAANGEVSTQGAVSWTYKAFRGALRSGGWLLSKALKPFNPKAAAWIRKHSAKIAKVMDKGEKWTEKQFTKAFTKMGAPRDVAKTLAKFIINLL</sequence>
<dbReference type="Proteomes" id="UP001527057">
    <property type="component" value="Unassembled WGS sequence"/>
</dbReference>
<feature type="signal peptide" evidence="1">
    <location>
        <begin position="1"/>
        <end position="28"/>
    </location>
</feature>
<organism evidence="2 3">
    <name type="scientific">Bacillus xiamenensis</name>
    <dbReference type="NCBI Taxonomy" id="1178537"/>
    <lineage>
        <taxon>Bacteria</taxon>
        <taxon>Bacillati</taxon>
        <taxon>Bacillota</taxon>
        <taxon>Bacilli</taxon>
        <taxon>Bacillales</taxon>
        <taxon>Bacillaceae</taxon>
        <taxon>Bacillus</taxon>
    </lineage>
</organism>
<reference evidence="2 3" key="1">
    <citation type="submission" date="2022-05" db="EMBL/GenBank/DDBJ databases">
        <title>Genome Sequencing of Bee-Associated Microbes.</title>
        <authorList>
            <person name="Dunlap C."/>
        </authorList>
    </citation>
    <scope>NUCLEOTIDE SEQUENCE [LARGE SCALE GENOMIC DNA]</scope>
    <source>
        <strain evidence="2 3">CBP-1093</strain>
    </source>
</reference>
<evidence type="ECO:0000256" key="1">
    <source>
        <dbReference type="SAM" id="SignalP"/>
    </source>
</evidence>
<dbReference type="RefSeq" id="WP_197227303.1">
    <property type="nucleotide sequence ID" value="NZ_JAMDMH010000017.1"/>
</dbReference>
<gene>
    <name evidence="2" type="ORF">M5W27_09275</name>
</gene>